<dbReference type="AlphaFoldDB" id="A0A109K455"/>
<gene>
    <name evidence="1" type="ORF">AS156_29375</name>
</gene>
<evidence type="ECO:0008006" key="3">
    <source>
        <dbReference type="Google" id="ProtNLM"/>
    </source>
</evidence>
<name>A0A109K455_9BRAD</name>
<dbReference type="Proteomes" id="UP000057737">
    <property type="component" value="Unassembled WGS sequence"/>
</dbReference>
<protein>
    <recommendedName>
        <fullName evidence="3">Apea-like HEPN domain-containing protein</fullName>
    </recommendedName>
</protein>
<evidence type="ECO:0000313" key="2">
    <source>
        <dbReference type="Proteomes" id="UP000057737"/>
    </source>
</evidence>
<comment type="caution">
    <text evidence="1">The sequence shown here is derived from an EMBL/GenBank/DDBJ whole genome shotgun (WGS) entry which is preliminary data.</text>
</comment>
<evidence type="ECO:0000313" key="1">
    <source>
        <dbReference type="EMBL" id="KWV60491.1"/>
    </source>
</evidence>
<sequence>MRSQNRQAIASLYELRNQATHGGSLKPRGKKTVEAILQDGFALYVSAIGKLLDLGSKPDWKTVELEPLG</sequence>
<reference evidence="1 2" key="1">
    <citation type="submission" date="2015-11" db="EMBL/GenBank/DDBJ databases">
        <title>Draft Genome Sequence of the Strain BR 10303 (Bradyrhizobium sp.) isolated from nodules of Centrolobium paraense.</title>
        <authorList>
            <person name="Zelli J.E."/>
            <person name="Simoes-Araujo J.L."/>
            <person name="Barauna A.C."/>
            <person name="Silva K."/>
        </authorList>
    </citation>
    <scope>NUCLEOTIDE SEQUENCE [LARGE SCALE GENOMIC DNA]</scope>
    <source>
        <strain evidence="1 2">BR 10303</strain>
    </source>
</reference>
<keyword evidence="2" id="KW-1185">Reference proteome</keyword>
<dbReference type="EMBL" id="LNCU01000019">
    <property type="protein sequence ID" value="KWV60491.1"/>
    <property type="molecule type" value="Genomic_DNA"/>
</dbReference>
<accession>A0A109K455</accession>
<organism evidence="1 2">
    <name type="scientific">Bradyrhizobium macuxiense</name>
    <dbReference type="NCBI Taxonomy" id="1755647"/>
    <lineage>
        <taxon>Bacteria</taxon>
        <taxon>Pseudomonadati</taxon>
        <taxon>Pseudomonadota</taxon>
        <taxon>Alphaproteobacteria</taxon>
        <taxon>Hyphomicrobiales</taxon>
        <taxon>Nitrobacteraceae</taxon>
        <taxon>Bradyrhizobium</taxon>
    </lineage>
</organism>
<proteinExistence type="predicted"/>